<protein>
    <recommendedName>
        <fullName evidence="6">Pre-mRNA polyadenylation factor Fip1 domain-containing protein</fullName>
    </recommendedName>
</protein>
<feature type="compositionally biased region" description="Polar residues" evidence="5">
    <location>
        <begin position="199"/>
        <end position="220"/>
    </location>
</feature>
<name>A0AAD9CYP2_PAPLA</name>
<keyword evidence="8" id="KW-1185">Reference proteome</keyword>
<dbReference type="PANTHER" id="PTHR13484:SF0">
    <property type="entry name" value="PRE-MRNA 3'-END-PROCESSING FACTOR FIP1"/>
    <property type="match status" value="1"/>
</dbReference>
<keyword evidence="3" id="KW-0507">mRNA processing</keyword>
<evidence type="ECO:0000256" key="4">
    <source>
        <dbReference type="ARBA" id="ARBA00023242"/>
    </source>
</evidence>
<dbReference type="EMBL" id="JAODAN010000006">
    <property type="protein sequence ID" value="KAK1923872.1"/>
    <property type="molecule type" value="Genomic_DNA"/>
</dbReference>
<feature type="compositionally biased region" description="Basic and acidic residues" evidence="5">
    <location>
        <begin position="577"/>
        <end position="629"/>
    </location>
</feature>
<dbReference type="AlphaFoldDB" id="A0AAD9CYP2"/>
<evidence type="ECO:0000259" key="6">
    <source>
        <dbReference type="Pfam" id="PF05182"/>
    </source>
</evidence>
<sequence length="651" mass="69650">MDLDDDDAFLYGDAAPPAAPAASAQQSAGATAQPSSSASQTAPSGSDPAQPESKASAAVSASMAASLAAYGIDPSTAVAAENPEDGGVEEEDPQDDDEDSDSDDEDDVKLVFSGQAQRLDLRKPQTAPSNVIGIGKWAHTSTGTAAPPAASPAAPATPRAAPPTANQTTEYTPTSRPGQTPAAQTVPNSNPPIPPAGDGSTTPNLATPQPSSLIPASEGQNLGLPPSTLPPVHANGYKIDPENPSGIIPSTGTSTYDIDLAQFEGSGQPWRRPGSDLQDWFNFGFDETSYPRFLRYRREMELGRSAMMNLPMGAMTPEVAQLLHLPNPMMAMTMGQMGQMPNMAQMAQMGQMGQMNMAQMAQMGFNPQQMQQMQQMGGFGMGMEGMGQQPQQQHQQQQQQQHPSQQQQQNQPRNVAQRTPLPEAGELVKQEEGVDNNAGAAGAVTDPRGQTAMRGGPAGRGVAMRGRGGAIPSGPRAGVNLPVNIPKGPKAGRFKDKDRVENSTSDLNYGDDETSYSAAPSSAVGAGGKTGGGSRSVSPSRSERRERSRRYRERSYDEGYDSRDSRRSRSRSRSASPRRDRERERSSRRSSRKDDEEHEYDSRDRERGERRKEKDARESRREKRKREEGAGAGNGALGPGGWESDEETRSR</sequence>
<dbReference type="InterPro" id="IPR051187">
    <property type="entry name" value="Pre-mRNA_3'-end_processing_reg"/>
</dbReference>
<feature type="region of interest" description="Disordered" evidence="5">
    <location>
        <begin position="1"/>
        <end position="244"/>
    </location>
</feature>
<comment type="caution">
    <text evidence="7">The sequence shown here is derived from an EMBL/GenBank/DDBJ whole genome shotgun (WGS) entry which is preliminary data.</text>
</comment>
<feature type="compositionally biased region" description="Low complexity" evidence="5">
    <location>
        <begin position="515"/>
        <end position="524"/>
    </location>
</feature>
<dbReference type="InterPro" id="IPR007854">
    <property type="entry name" value="Fip1_dom"/>
</dbReference>
<dbReference type="Pfam" id="PF05182">
    <property type="entry name" value="Fip1"/>
    <property type="match status" value="1"/>
</dbReference>
<evidence type="ECO:0000256" key="3">
    <source>
        <dbReference type="ARBA" id="ARBA00022664"/>
    </source>
</evidence>
<accession>A0AAD9CYP2</accession>
<dbReference type="GO" id="GO:0006397">
    <property type="term" value="P:mRNA processing"/>
    <property type="evidence" value="ECO:0007669"/>
    <property type="project" value="UniProtKB-KW"/>
</dbReference>
<dbReference type="GO" id="GO:0005847">
    <property type="term" value="C:mRNA cleavage and polyadenylation specificity factor complex"/>
    <property type="evidence" value="ECO:0007669"/>
    <property type="project" value="TreeGrafter"/>
</dbReference>
<evidence type="ECO:0000313" key="8">
    <source>
        <dbReference type="Proteomes" id="UP001182556"/>
    </source>
</evidence>
<comment type="subcellular location">
    <subcellularLocation>
        <location evidence="1">Nucleus</location>
    </subcellularLocation>
</comment>
<feature type="compositionally biased region" description="Gly residues" evidence="5">
    <location>
        <begin position="630"/>
        <end position="641"/>
    </location>
</feature>
<evidence type="ECO:0000256" key="1">
    <source>
        <dbReference type="ARBA" id="ARBA00004123"/>
    </source>
</evidence>
<evidence type="ECO:0000256" key="5">
    <source>
        <dbReference type="SAM" id="MobiDB-lite"/>
    </source>
</evidence>
<reference evidence="7" key="1">
    <citation type="submission" date="2023-02" db="EMBL/GenBank/DDBJ databases">
        <title>Identification and recombinant expression of a fungal hydrolase from Papiliotrema laurentii that hydrolyzes apple cutin and clears colloidal polyester polyurethane.</title>
        <authorList>
            <consortium name="DOE Joint Genome Institute"/>
            <person name="Roman V.A."/>
            <person name="Bojanowski C."/>
            <person name="Crable B.R."/>
            <person name="Wagner D.N."/>
            <person name="Hung C.S."/>
            <person name="Nadeau L.J."/>
            <person name="Schratz L."/>
            <person name="Haridas S."/>
            <person name="Pangilinan J."/>
            <person name="Lipzen A."/>
            <person name="Na H."/>
            <person name="Yan M."/>
            <person name="Ng V."/>
            <person name="Grigoriev I.V."/>
            <person name="Spatafora J.W."/>
            <person name="Barlow D."/>
            <person name="Biffinger J."/>
            <person name="Kelley-Loughnane N."/>
            <person name="Varaljay V.A."/>
            <person name="Crookes-Goodson W.J."/>
        </authorList>
    </citation>
    <scope>NUCLEOTIDE SEQUENCE</scope>
    <source>
        <strain evidence="7">5307AH</strain>
    </source>
</reference>
<feature type="compositionally biased region" description="Basic and acidic residues" evidence="5">
    <location>
        <begin position="553"/>
        <end position="567"/>
    </location>
</feature>
<feature type="compositionally biased region" description="Low complexity" evidence="5">
    <location>
        <begin position="53"/>
        <end position="69"/>
    </location>
</feature>
<feature type="compositionally biased region" description="Gly residues" evidence="5">
    <location>
        <begin position="525"/>
        <end position="534"/>
    </location>
</feature>
<comment type="similarity">
    <text evidence="2">Belongs to the FIP1 family.</text>
</comment>
<keyword evidence="4" id="KW-0539">Nucleus</keyword>
<feature type="compositionally biased region" description="Low complexity" evidence="5">
    <location>
        <begin position="386"/>
        <end position="412"/>
    </location>
</feature>
<dbReference type="PANTHER" id="PTHR13484">
    <property type="entry name" value="FIP1-LIKE 1 PROTEIN"/>
    <property type="match status" value="1"/>
</dbReference>
<feature type="region of interest" description="Disordered" evidence="5">
    <location>
        <begin position="378"/>
        <end position="416"/>
    </location>
</feature>
<feature type="compositionally biased region" description="Low complexity" evidence="5">
    <location>
        <begin position="138"/>
        <end position="169"/>
    </location>
</feature>
<gene>
    <name evidence="7" type="ORF">DB88DRAFT_492759</name>
</gene>
<organism evidence="7 8">
    <name type="scientific">Papiliotrema laurentii</name>
    <name type="common">Cryptococcus laurentii</name>
    <dbReference type="NCBI Taxonomy" id="5418"/>
    <lineage>
        <taxon>Eukaryota</taxon>
        <taxon>Fungi</taxon>
        <taxon>Dikarya</taxon>
        <taxon>Basidiomycota</taxon>
        <taxon>Agaricomycotina</taxon>
        <taxon>Tremellomycetes</taxon>
        <taxon>Tremellales</taxon>
        <taxon>Rhynchogastremaceae</taxon>
        <taxon>Papiliotrema</taxon>
    </lineage>
</organism>
<dbReference type="Proteomes" id="UP001182556">
    <property type="component" value="Unassembled WGS sequence"/>
</dbReference>
<feature type="compositionally biased region" description="Low complexity" evidence="5">
    <location>
        <begin position="9"/>
        <end position="46"/>
    </location>
</feature>
<feature type="compositionally biased region" description="Low complexity" evidence="5">
    <location>
        <begin position="452"/>
        <end position="465"/>
    </location>
</feature>
<evidence type="ECO:0000313" key="7">
    <source>
        <dbReference type="EMBL" id="KAK1923872.1"/>
    </source>
</evidence>
<feature type="region of interest" description="Disordered" evidence="5">
    <location>
        <begin position="431"/>
        <end position="651"/>
    </location>
</feature>
<feature type="domain" description="Pre-mRNA polyadenylation factor Fip1" evidence="6">
    <location>
        <begin position="257"/>
        <end position="300"/>
    </location>
</feature>
<proteinExistence type="inferred from homology"/>
<evidence type="ECO:0000256" key="2">
    <source>
        <dbReference type="ARBA" id="ARBA00007459"/>
    </source>
</evidence>
<feature type="compositionally biased region" description="Acidic residues" evidence="5">
    <location>
        <begin position="82"/>
        <end position="107"/>
    </location>
</feature>
<feature type="compositionally biased region" description="Polar residues" evidence="5">
    <location>
        <begin position="170"/>
        <end position="188"/>
    </location>
</feature>